<protein>
    <submittedName>
        <fullName evidence="5">LacI family DNA-binding transcriptional regulator</fullName>
    </submittedName>
</protein>
<reference evidence="6" key="1">
    <citation type="journal article" date="2019" name="Int. J. Syst. Evol. Microbiol.">
        <title>The Global Catalogue of Microorganisms (GCM) 10K type strain sequencing project: providing services to taxonomists for standard genome sequencing and annotation.</title>
        <authorList>
            <consortium name="The Broad Institute Genomics Platform"/>
            <consortium name="The Broad Institute Genome Sequencing Center for Infectious Disease"/>
            <person name="Wu L."/>
            <person name="Ma J."/>
        </authorList>
    </citation>
    <scope>NUCLEOTIDE SEQUENCE [LARGE SCALE GENOMIC DNA]</scope>
    <source>
        <strain evidence="6">JCM 4816</strain>
    </source>
</reference>
<dbReference type="GO" id="GO:0003677">
    <property type="term" value="F:DNA binding"/>
    <property type="evidence" value="ECO:0007669"/>
    <property type="project" value="UniProtKB-KW"/>
</dbReference>
<keyword evidence="3" id="KW-0804">Transcription</keyword>
<dbReference type="SUPFAM" id="SSF47413">
    <property type="entry name" value="lambda repressor-like DNA-binding domains"/>
    <property type="match status" value="1"/>
</dbReference>
<dbReference type="Proteomes" id="UP001596174">
    <property type="component" value="Unassembled WGS sequence"/>
</dbReference>
<dbReference type="SUPFAM" id="SSF53822">
    <property type="entry name" value="Periplasmic binding protein-like I"/>
    <property type="match status" value="1"/>
</dbReference>
<dbReference type="Pfam" id="PF00356">
    <property type="entry name" value="LacI"/>
    <property type="match status" value="1"/>
</dbReference>
<keyword evidence="6" id="KW-1185">Reference proteome</keyword>
<comment type="caution">
    <text evidence="5">The sequence shown here is derived from an EMBL/GenBank/DDBJ whole genome shotgun (WGS) entry which is preliminary data.</text>
</comment>
<evidence type="ECO:0000256" key="1">
    <source>
        <dbReference type="ARBA" id="ARBA00023015"/>
    </source>
</evidence>
<evidence type="ECO:0000313" key="5">
    <source>
        <dbReference type="EMBL" id="MFC5907103.1"/>
    </source>
</evidence>
<dbReference type="InterPro" id="IPR046335">
    <property type="entry name" value="LacI/GalR-like_sensor"/>
</dbReference>
<evidence type="ECO:0000313" key="6">
    <source>
        <dbReference type="Proteomes" id="UP001596174"/>
    </source>
</evidence>
<dbReference type="InterPro" id="IPR000843">
    <property type="entry name" value="HTH_LacI"/>
</dbReference>
<dbReference type="Pfam" id="PF13377">
    <property type="entry name" value="Peripla_BP_3"/>
    <property type="match status" value="1"/>
</dbReference>
<dbReference type="PROSITE" id="PS50932">
    <property type="entry name" value="HTH_LACI_2"/>
    <property type="match status" value="1"/>
</dbReference>
<accession>A0ABW1FYZ6</accession>
<dbReference type="Gene3D" id="3.40.50.2300">
    <property type="match status" value="2"/>
</dbReference>
<dbReference type="InterPro" id="IPR010982">
    <property type="entry name" value="Lambda_DNA-bd_dom_sf"/>
</dbReference>
<evidence type="ECO:0000259" key="4">
    <source>
        <dbReference type="PROSITE" id="PS50932"/>
    </source>
</evidence>
<dbReference type="PRINTS" id="PR00036">
    <property type="entry name" value="HTHLACI"/>
</dbReference>
<dbReference type="CDD" id="cd01392">
    <property type="entry name" value="HTH_LacI"/>
    <property type="match status" value="1"/>
</dbReference>
<dbReference type="SMART" id="SM00354">
    <property type="entry name" value="HTH_LACI"/>
    <property type="match status" value="1"/>
</dbReference>
<sequence length="356" mass="37376">MSRRSAGSGSVTLEDVAKVAGVSRATVSRVVNGSTTVDPALRKVVEKAIAATHYVPNRAARSLVTRTTGSIALVVSEEGRGDHHGGENPPFAGRIFSDPFFGRIVSGVMQYIRSRGVQMVLLLVDDDESRHQLLGYLRQGHVDGVVLISTHAADLLPQLLAEADVPVVLSGRPAQPTPISYVEVDQRAGVAMAVDHLVARGRTRLATVSGPQDTPAGRERLAAFRERLAAHGLAEVAAVEGDFTQASGAAAARELLAAAPGAGDVDGLFVASDLMALGALPVLYRAGRRVPEDIAVVGFDDSSAALACDPPLTTVRQPVEEMASQMANLLLQQIAAPESTLQSSMFQPTLVVRESS</sequence>
<gene>
    <name evidence="5" type="ORF">ACFP3V_07710</name>
</gene>
<dbReference type="Gene3D" id="1.10.260.40">
    <property type="entry name" value="lambda repressor-like DNA-binding domains"/>
    <property type="match status" value="1"/>
</dbReference>
<proteinExistence type="predicted"/>
<dbReference type="InterPro" id="IPR028082">
    <property type="entry name" value="Peripla_BP_I"/>
</dbReference>
<dbReference type="CDD" id="cd06267">
    <property type="entry name" value="PBP1_LacI_sugar_binding-like"/>
    <property type="match status" value="1"/>
</dbReference>
<keyword evidence="2 5" id="KW-0238">DNA-binding</keyword>
<evidence type="ECO:0000256" key="2">
    <source>
        <dbReference type="ARBA" id="ARBA00023125"/>
    </source>
</evidence>
<feature type="domain" description="HTH lacI-type" evidence="4">
    <location>
        <begin position="11"/>
        <end position="65"/>
    </location>
</feature>
<dbReference type="PANTHER" id="PTHR30146">
    <property type="entry name" value="LACI-RELATED TRANSCRIPTIONAL REPRESSOR"/>
    <property type="match status" value="1"/>
</dbReference>
<name>A0ABW1FYZ6_9ACTN</name>
<dbReference type="PROSITE" id="PS00356">
    <property type="entry name" value="HTH_LACI_1"/>
    <property type="match status" value="1"/>
</dbReference>
<dbReference type="PANTHER" id="PTHR30146:SF109">
    <property type="entry name" value="HTH-TYPE TRANSCRIPTIONAL REGULATOR GALS"/>
    <property type="match status" value="1"/>
</dbReference>
<keyword evidence="1" id="KW-0805">Transcription regulation</keyword>
<dbReference type="EMBL" id="JBHSQJ010000023">
    <property type="protein sequence ID" value="MFC5907103.1"/>
    <property type="molecule type" value="Genomic_DNA"/>
</dbReference>
<organism evidence="5 6">
    <name type="scientific">Streptacidiphilus monticola</name>
    <dbReference type="NCBI Taxonomy" id="2161674"/>
    <lineage>
        <taxon>Bacteria</taxon>
        <taxon>Bacillati</taxon>
        <taxon>Actinomycetota</taxon>
        <taxon>Actinomycetes</taxon>
        <taxon>Kitasatosporales</taxon>
        <taxon>Streptomycetaceae</taxon>
        <taxon>Streptacidiphilus</taxon>
    </lineage>
</organism>
<dbReference type="RefSeq" id="WP_380581172.1">
    <property type="nucleotide sequence ID" value="NZ_JBHSQJ010000023.1"/>
</dbReference>
<evidence type="ECO:0000256" key="3">
    <source>
        <dbReference type="ARBA" id="ARBA00023163"/>
    </source>
</evidence>